<sequence>MPKPRNIRRLKKVKLSLDGLALTMSGKGLQQCQSLEITNGYPEGELSSWLFSQIGLFHLISPHLPRVIETDFSVSPATRTLIENMYAFDDIAKPKIVAPGCENPRFDVDRLCPSGSPERVAVLYSGGKDSMYHMALAQEQYGPENVIAVHIAGLNKGISSGEKRSAISQAAKFGFQNFRIIGLSNGSESCGAEVLRSALIFDPALVVPVALEFGATQIIREAPGSARYFTNNSETIRWFNKRFLGSSGLPIRISWFKRPAGGVVKELILRRPDWIKEVHNCFTPTNYKIAIRRSWDKLTPTFPLFESQCGSCVKCRITRLGWLLYGEHEISKEDGVKFIKHTIAWAKTKWATHKDIMRGSFANYLDEACCRYGVENTFKPVA</sequence>
<protein>
    <submittedName>
        <fullName evidence="1">Uncharacterized protein</fullName>
    </submittedName>
</protein>
<dbReference type="SUPFAM" id="SSF52402">
    <property type="entry name" value="Adenine nucleotide alpha hydrolases-like"/>
    <property type="match status" value="1"/>
</dbReference>
<dbReference type="CDD" id="cd01986">
    <property type="entry name" value="AANH-like"/>
    <property type="match status" value="1"/>
</dbReference>
<dbReference type="InterPro" id="IPR014729">
    <property type="entry name" value="Rossmann-like_a/b/a_fold"/>
</dbReference>
<dbReference type="Proteomes" id="UP000178632">
    <property type="component" value="Unassembled WGS sequence"/>
</dbReference>
<comment type="caution">
    <text evidence="1">The sequence shown here is derived from an EMBL/GenBank/DDBJ whole genome shotgun (WGS) entry which is preliminary data.</text>
</comment>
<gene>
    <name evidence="1" type="ORF">A3G45_00310</name>
</gene>
<reference evidence="1 2" key="1">
    <citation type="journal article" date="2016" name="Nat. Commun.">
        <title>Thousands of microbial genomes shed light on interconnected biogeochemical processes in an aquifer system.</title>
        <authorList>
            <person name="Anantharaman K."/>
            <person name="Brown C.T."/>
            <person name="Hug L.A."/>
            <person name="Sharon I."/>
            <person name="Castelle C.J."/>
            <person name="Probst A.J."/>
            <person name="Thomas B.C."/>
            <person name="Singh A."/>
            <person name="Wilkins M.J."/>
            <person name="Karaoz U."/>
            <person name="Brodie E.L."/>
            <person name="Williams K.H."/>
            <person name="Hubbard S.S."/>
            <person name="Banfield J.F."/>
        </authorList>
    </citation>
    <scope>NUCLEOTIDE SEQUENCE [LARGE SCALE GENOMIC DNA]</scope>
</reference>
<accession>A0A1G2IQ01</accession>
<dbReference type="Gene3D" id="3.40.50.620">
    <property type="entry name" value="HUPs"/>
    <property type="match status" value="1"/>
</dbReference>
<evidence type="ECO:0000313" key="1">
    <source>
        <dbReference type="EMBL" id="OGZ76783.1"/>
    </source>
</evidence>
<dbReference type="EMBL" id="MHPE01000026">
    <property type="protein sequence ID" value="OGZ76783.1"/>
    <property type="molecule type" value="Genomic_DNA"/>
</dbReference>
<evidence type="ECO:0000313" key="2">
    <source>
        <dbReference type="Proteomes" id="UP000178632"/>
    </source>
</evidence>
<dbReference type="AlphaFoldDB" id="A0A1G2IQ01"/>
<name>A0A1G2IQ01_9BACT</name>
<proteinExistence type="predicted"/>
<organism evidence="1 2">
    <name type="scientific">Candidatus Staskawiczbacteria bacterium RIFCSPLOWO2_12_FULL_37_15</name>
    <dbReference type="NCBI Taxonomy" id="1802218"/>
    <lineage>
        <taxon>Bacteria</taxon>
        <taxon>Candidatus Staskawicziibacteriota</taxon>
    </lineage>
</organism>